<dbReference type="InterPro" id="IPR003961">
    <property type="entry name" value="FN3_dom"/>
</dbReference>
<dbReference type="RefSeq" id="WP_168060600.1">
    <property type="nucleotide sequence ID" value="NZ_VTOW01000002.1"/>
</dbReference>
<evidence type="ECO:0000313" key="4">
    <source>
        <dbReference type="Proteomes" id="UP000534783"/>
    </source>
</evidence>
<gene>
    <name evidence="3" type="ORF">MNODULE_13285</name>
</gene>
<name>A0A7X6DQZ6_9BACT</name>
<evidence type="ECO:0000259" key="2">
    <source>
        <dbReference type="Pfam" id="PF25852"/>
    </source>
</evidence>
<feature type="signal peptide" evidence="1">
    <location>
        <begin position="1"/>
        <end position="22"/>
    </location>
</feature>
<dbReference type="SUPFAM" id="SSF110296">
    <property type="entry name" value="Oligoxyloglucan reducing end-specific cellobiohydrolase"/>
    <property type="match status" value="4"/>
</dbReference>
<dbReference type="InterPro" id="IPR015943">
    <property type="entry name" value="WD40/YVTN_repeat-like_dom_sf"/>
</dbReference>
<dbReference type="CDD" id="cd00063">
    <property type="entry name" value="FN3"/>
    <property type="match status" value="1"/>
</dbReference>
<dbReference type="SUPFAM" id="SSF49265">
    <property type="entry name" value="Fibronectin type III"/>
    <property type="match status" value="1"/>
</dbReference>
<dbReference type="PROSITE" id="PS51257">
    <property type="entry name" value="PROKAR_LIPOPROTEIN"/>
    <property type="match status" value="1"/>
</dbReference>
<dbReference type="InterPro" id="IPR058667">
    <property type="entry name" value="DUF6242_C"/>
</dbReference>
<dbReference type="EMBL" id="VTOW01000002">
    <property type="protein sequence ID" value="NKE71714.1"/>
    <property type="molecule type" value="Genomic_DNA"/>
</dbReference>
<feature type="chain" id="PRO_5030669556" description="DUF6242 domain-containing protein" evidence="1">
    <location>
        <begin position="23"/>
        <end position="870"/>
    </location>
</feature>
<dbReference type="InterPro" id="IPR013783">
    <property type="entry name" value="Ig-like_fold"/>
</dbReference>
<dbReference type="Pfam" id="PF25852">
    <property type="entry name" value="DUF6242_C"/>
    <property type="match status" value="1"/>
</dbReference>
<protein>
    <recommendedName>
        <fullName evidence="2">DUF6242 domain-containing protein</fullName>
    </recommendedName>
</protein>
<keyword evidence="4" id="KW-1185">Reference proteome</keyword>
<sequence>MMKKGWQSGIFSLFLFALLAGCSNDPRNTGPRESPEPTGWSDTSDLSKGIFYALAADPTNSNVIYAASSTVSVYKTTDGGATWSAANRGLPGQPVRSLIVDPINPLKIYAALAGGELFKTEDGGASWQIIGSGLAQNTAYAVAFHPYAPPSGIDVSAGNASNSLSWNAVPNAAAYKLYFRDCPGCTTPPSFDGTWTLIDRSDPVALSYVHTGLTNGIPYYYVVTAVVSGEETTPSAMVSAVPENVTGQNPPPSATKVTAGDGQNTIRWGTVSGAGTYRVYRDVVAGVDVTDPLNLIEDGITGTSFTDTINISNGTPYYYVVTQNGNPTAPSPEVSATPTRMTALYVGTGGGGVFSSGPAGEFRKASNTGLGTGDGLDLSALLIDPTVPHTSVPTLYAGTRGGVYRSVDGGDHWVLNNTGLTGLGILSLTLDGPRGILYAGTPEGIYQGSADGTGGWVSIGAPSMESVTSIMIDPGDFRILYATSATGGIFKSTDGGAAWSTINQGLTTTDIRAILIHPQNQSLLYAGGVGTLFKSTDGGGQWTAIDLGSLENISNPLPAASIKSMISTSGNVLYAGGSAGVFKSVNQGRAWTAVNTRLASREVQALAAHPDQPGILYAALSGDGVYKSLDGGASWREENGPAGLPAQQITKFVSSLIVDPGDPTRLYAGTSGGGVFRGTVGSDGHLTWSPMNTDVSATLPTGGVHTLAILPGSPPTLLAGMFQNGIFKAVDDGADVWVRVTEENPGEGDDLSARSVFALAVHPEFPSVLFAGTTAGLFKSSDGGASWNGVSDLNGIRVHVITFDPALSPFGSGMYVGTDAGVFKSLNEGVHWIPLDDGMASPVYAILADPQQNSIVYAGTVATGVYRRTR</sequence>
<proteinExistence type="predicted"/>
<dbReference type="InterPro" id="IPR052025">
    <property type="entry name" value="Xyloglucanase_GH74"/>
</dbReference>
<dbReference type="Proteomes" id="UP000534783">
    <property type="component" value="Unassembled WGS sequence"/>
</dbReference>
<dbReference type="GO" id="GO:0010411">
    <property type="term" value="P:xyloglucan metabolic process"/>
    <property type="evidence" value="ECO:0007669"/>
    <property type="project" value="TreeGrafter"/>
</dbReference>
<accession>A0A7X6DQZ6</accession>
<dbReference type="PANTHER" id="PTHR43739:SF5">
    <property type="entry name" value="EXO-ALPHA-SIALIDASE"/>
    <property type="match status" value="1"/>
</dbReference>
<evidence type="ECO:0000256" key="1">
    <source>
        <dbReference type="SAM" id="SignalP"/>
    </source>
</evidence>
<keyword evidence="1" id="KW-0732">Signal</keyword>
<organism evidence="3 4">
    <name type="scientific">Candidatus Manganitrophus noduliformans</name>
    <dbReference type="NCBI Taxonomy" id="2606439"/>
    <lineage>
        <taxon>Bacteria</taxon>
        <taxon>Pseudomonadati</taxon>
        <taxon>Nitrospirota</taxon>
        <taxon>Nitrospiria</taxon>
        <taxon>Candidatus Troglogloeales</taxon>
        <taxon>Candidatus Manganitrophaceae</taxon>
        <taxon>Candidatus Manganitrophus</taxon>
    </lineage>
</organism>
<comment type="caution">
    <text evidence="3">The sequence shown here is derived from an EMBL/GenBank/DDBJ whole genome shotgun (WGS) entry which is preliminary data.</text>
</comment>
<dbReference type="InterPro" id="IPR036116">
    <property type="entry name" value="FN3_sf"/>
</dbReference>
<feature type="domain" description="DUF6242" evidence="2">
    <location>
        <begin position="553"/>
        <end position="693"/>
    </location>
</feature>
<dbReference type="AlphaFoldDB" id="A0A7X6DQZ6"/>
<dbReference type="Gene3D" id="2.60.40.10">
    <property type="entry name" value="Immunoglobulins"/>
    <property type="match status" value="2"/>
</dbReference>
<evidence type="ECO:0000313" key="3">
    <source>
        <dbReference type="EMBL" id="NKE71714.1"/>
    </source>
</evidence>
<dbReference type="Gene3D" id="2.130.10.10">
    <property type="entry name" value="YVTN repeat-like/Quinoprotein amine dehydrogenase"/>
    <property type="match status" value="5"/>
</dbReference>
<reference evidence="3 4" key="1">
    <citation type="journal article" date="2020" name="Nature">
        <title>Bacterial chemolithoautotrophy via manganese oxidation.</title>
        <authorList>
            <person name="Yu H."/>
            <person name="Leadbetter J.R."/>
        </authorList>
    </citation>
    <scope>NUCLEOTIDE SEQUENCE [LARGE SCALE GENOMIC DNA]</scope>
    <source>
        <strain evidence="3 4">Mn-1</strain>
    </source>
</reference>
<dbReference type="PANTHER" id="PTHR43739">
    <property type="entry name" value="XYLOGLUCANASE (EUROFUNG)"/>
    <property type="match status" value="1"/>
</dbReference>